<comment type="caution">
    <text evidence="1">The sequence shown here is derived from an EMBL/GenBank/DDBJ whole genome shotgun (WGS) entry which is preliminary data.</text>
</comment>
<proteinExistence type="predicted"/>
<name>A0A4Z2JE48_9TELE</name>
<gene>
    <name evidence="1" type="ORF">EYF80_001473</name>
</gene>
<protein>
    <submittedName>
        <fullName evidence="1">Uncharacterized protein</fullName>
    </submittedName>
</protein>
<dbReference type="Proteomes" id="UP000314294">
    <property type="component" value="Unassembled WGS sequence"/>
</dbReference>
<dbReference type="AlphaFoldDB" id="A0A4Z2JE48"/>
<sequence>MKEPFLRRRLWAAGSVKSLSSGSIWALWVTWHLNSELRSSSLGDVFVSRSGEAGVVNPAGVDGPLVLSGHAQMNLTPHAVEAVVVGERAEVRGGADLLPVAPGPLQLPFTRTVVFLLKVLPLHSTKHWYSVWSSSTVRHTVKTEVWHVPFDWRQARALRSSSANRETDSEGNAESAPLLNLNHFTFTSRCLAPWTVHLRSVGN</sequence>
<dbReference type="EMBL" id="SRLO01000006">
    <property type="protein sequence ID" value="TNN88257.1"/>
    <property type="molecule type" value="Genomic_DNA"/>
</dbReference>
<accession>A0A4Z2JE48</accession>
<evidence type="ECO:0000313" key="2">
    <source>
        <dbReference type="Proteomes" id="UP000314294"/>
    </source>
</evidence>
<organism evidence="1 2">
    <name type="scientific">Liparis tanakae</name>
    <name type="common">Tanaka's snailfish</name>
    <dbReference type="NCBI Taxonomy" id="230148"/>
    <lineage>
        <taxon>Eukaryota</taxon>
        <taxon>Metazoa</taxon>
        <taxon>Chordata</taxon>
        <taxon>Craniata</taxon>
        <taxon>Vertebrata</taxon>
        <taxon>Euteleostomi</taxon>
        <taxon>Actinopterygii</taxon>
        <taxon>Neopterygii</taxon>
        <taxon>Teleostei</taxon>
        <taxon>Neoteleostei</taxon>
        <taxon>Acanthomorphata</taxon>
        <taxon>Eupercaria</taxon>
        <taxon>Perciformes</taxon>
        <taxon>Cottioidei</taxon>
        <taxon>Cottales</taxon>
        <taxon>Liparidae</taxon>
        <taxon>Liparis</taxon>
    </lineage>
</organism>
<evidence type="ECO:0000313" key="1">
    <source>
        <dbReference type="EMBL" id="TNN88257.1"/>
    </source>
</evidence>
<reference evidence="1 2" key="1">
    <citation type="submission" date="2019-03" db="EMBL/GenBank/DDBJ databases">
        <title>First draft genome of Liparis tanakae, snailfish: a comprehensive survey of snailfish specific genes.</title>
        <authorList>
            <person name="Kim W."/>
            <person name="Song I."/>
            <person name="Jeong J.-H."/>
            <person name="Kim D."/>
            <person name="Kim S."/>
            <person name="Ryu S."/>
            <person name="Song J.Y."/>
            <person name="Lee S.K."/>
        </authorList>
    </citation>
    <scope>NUCLEOTIDE SEQUENCE [LARGE SCALE GENOMIC DNA]</scope>
    <source>
        <tissue evidence="1">Muscle</tissue>
    </source>
</reference>
<keyword evidence="2" id="KW-1185">Reference proteome</keyword>